<reference evidence="1 2" key="1">
    <citation type="submission" date="2016-07" db="EMBL/GenBank/DDBJ databases">
        <title>Multiple horizontal gene transfer events from other fungi enriched the ability of initially mycotrophic Trichoderma (Ascomycota) to feed on dead plant biomass.</title>
        <authorList>
            <consortium name="DOE Joint Genome Institute"/>
            <person name="Aerts A."/>
            <person name="Atanasova L."/>
            <person name="Chenthamara K."/>
            <person name="Zhang J."/>
            <person name="Grujic M."/>
            <person name="Henrissat B."/>
            <person name="Kuo A."/>
            <person name="Salamov A."/>
            <person name="Lipzen A."/>
            <person name="Labutti K."/>
            <person name="Barry K."/>
            <person name="Miao Y."/>
            <person name="Rahimi M.J."/>
            <person name="Shen Q."/>
            <person name="Grigoriev I.V."/>
            <person name="Kubicek C.P."/>
            <person name="Druzhinina I.S."/>
        </authorList>
    </citation>
    <scope>NUCLEOTIDE SEQUENCE [LARGE SCALE GENOMIC DNA]</scope>
    <source>
        <strain evidence="1 2">CBS 226.95</strain>
    </source>
</reference>
<feature type="non-terminal residue" evidence="1">
    <location>
        <position position="1"/>
    </location>
</feature>
<dbReference type="GeneID" id="36623182"/>
<name>A0A2T3ZR52_TRIHA</name>
<organism evidence="1 2">
    <name type="scientific">Trichoderma harzianum CBS 226.95</name>
    <dbReference type="NCBI Taxonomy" id="983964"/>
    <lineage>
        <taxon>Eukaryota</taxon>
        <taxon>Fungi</taxon>
        <taxon>Dikarya</taxon>
        <taxon>Ascomycota</taxon>
        <taxon>Pezizomycotina</taxon>
        <taxon>Sordariomycetes</taxon>
        <taxon>Hypocreomycetidae</taxon>
        <taxon>Hypocreales</taxon>
        <taxon>Hypocreaceae</taxon>
        <taxon>Trichoderma</taxon>
    </lineage>
</organism>
<gene>
    <name evidence="1" type="ORF">M431DRAFT_36816</name>
</gene>
<evidence type="ECO:0000313" key="1">
    <source>
        <dbReference type="EMBL" id="PTB47281.1"/>
    </source>
</evidence>
<feature type="non-terminal residue" evidence="1">
    <location>
        <position position="126"/>
    </location>
</feature>
<proteinExistence type="predicted"/>
<dbReference type="AlphaFoldDB" id="A0A2T3ZR52"/>
<dbReference type="RefSeq" id="XP_024766958.1">
    <property type="nucleotide sequence ID" value="XM_024914616.1"/>
</dbReference>
<accession>A0A2T3ZR52</accession>
<sequence length="126" mass="14648">GLGIGFNMEKHGYGWFLDKIDWVNLVIRPEFSGSFGVQNVSLLTAFKRHYRSLRTSFDDYVFITSLSAQLTKWKHFHDHIIFIGQVLRAVCIRAFHRDVLQVLEPHFIRQNHRSAFEGKIGLSLDS</sequence>
<dbReference type="EMBL" id="KZ679808">
    <property type="protein sequence ID" value="PTB47281.1"/>
    <property type="molecule type" value="Genomic_DNA"/>
</dbReference>
<dbReference type="Proteomes" id="UP000241690">
    <property type="component" value="Unassembled WGS sequence"/>
</dbReference>
<evidence type="ECO:0000313" key="2">
    <source>
        <dbReference type="Proteomes" id="UP000241690"/>
    </source>
</evidence>
<protein>
    <submittedName>
        <fullName evidence="1">Uncharacterized protein</fullName>
    </submittedName>
</protein>
<keyword evidence="2" id="KW-1185">Reference proteome</keyword>